<dbReference type="Proteomes" id="UP000034883">
    <property type="component" value="Chromosome"/>
</dbReference>
<feature type="domain" description="IgGFc-binding protein N-terminal" evidence="1">
    <location>
        <begin position="256"/>
        <end position="589"/>
    </location>
</feature>
<dbReference type="PANTHER" id="PTHR46534">
    <property type="entry name" value="IGGFC_BINDING DOMAIN-CONTAINING PROTEIN"/>
    <property type="match status" value="1"/>
</dbReference>
<sequence>MSVALCSALLLLVACDDPVPFAPTSRDAGPPPVCEGASEGIVCAGDVAWSCDARGVPRMPDDCAARGERCVTGTGCRPCLPNEVRCDGETIEVCDAAGSGWTRGATCDPSTGQRCSADGCVDLCARAAEDRSYLGCEYWPVVTRNAPLPREFTFAVAIANPQLVPAVIVVDRAGTEIARRTVAPGALEIVALPWIESLRAPLGIASVREADGAYHLVSDVPVVVTQWNPLEFRLEHDCEDEEGVAGDRQCHSFTNDASLLLPAHVLTGNYVAVSRPTFFLGRAGTYSTSPGFVTIVGAAEGEVSVEIEASARIAPSLDGTFAAMAPGERRTITLARGEVIQLASEGAETCPGVERVETSALDPGVRYCDPGAEYDLTGTIVRADGPVAVIAGHDCTFVPFDRWACDHLEEQLFPVESLGRSAFVAPTSPLRDEPNLLRVVSAADANTITFTPAIHAPITLGRGEHAELELRDGVRVEGTGALLATLFLVGQDYAGLGTSGRGGSGDPGMALAIPDAQFRSSYTVLAPETYRQSWLDMIAPTGARVELDRTIVTGWREIEGTGWSHASMQIQPGVHRASAERPFGLQVYGFGAYTSYVVSGGLDLRPITPPI</sequence>
<evidence type="ECO:0000313" key="2">
    <source>
        <dbReference type="EMBL" id="AKF10565.1"/>
    </source>
</evidence>
<reference evidence="2 3" key="1">
    <citation type="submission" date="2015-03" db="EMBL/GenBank/DDBJ databases">
        <title>Genome assembly of Sandaracinus amylolyticus DSM 53668.</title>
        <authorList>
            <person name="Sharma G."/>
            <person name="Subramanian S."/>
        </authorList>
    </citation>
    <scope>NUCLEOTIDE SEQUENCE [LARGE SCALE GENOMIC DNA]</scope>
    <source>
        <strain evidence="2 3">DSM 53668</strain>
    </source>
</reference>
<dbReference type="STRING" id="927083.DB32_007714"/>
<evidence type="ECO:0000313" key="3">
    <source>
        <dbReference type="Proteomes" id="UP000034883"/>
    </source>
</evidence>
<gene>
    <name evidence="2" type="ORF">DB32_007714</name>
</gene>
<dbReference type="EMBL" id="CP011125">
    <property type="protein sequence ID" value="AKF10565.1"/>
    <property type="molecule type" value="Genomic_DNA"/>
</dbReference>
<keyword evidence="3" id="KW-1185">Reference proteome</keyword>
<proteinExistence type="predicted"/>
<dbReference type="KEGG" id="samy:DB32_007714"/>
<organism evidence="2 3">
    <name type="scientific">Sandaracinus amylolyticus</name>
    <dbReference type="NCBI Taxonomy" id="927083"/>
    <lineage>
        <taxon>Bacteria</taxon>
        <taxon>Pseudomonadati</taxon>
        <taxon>Myxococcota</taxon>
        <taxon>Polyangia</taxon>
        <taxon>Polyangiales</taxon>
        <taxon>Sandaracinaceae</taxon>
        <taxon>Sandaracinus</taxon>
    </lineage>
</organism>
<dbReference type="InterPro" id="IPR035234">
    <property type="entry name" value="IgGFc-bd_N"/>
</dbReference>
<dbReference type="Pfam" id="PF17517">
    <property type="entry name" value="IgGFc_binding"/>
    <property type="match status" value="1"/>
</dbReference>
<name>A0A0F6W981_9BACT</name>
<dbReference type="PANTHER" id="PTHR46534:SF3">
    <property type="entry name" value="IGGFC-BINDING PROTEIN-LIKE"/>
    <property type="match status" value="1"/>
</dbReference>
<protein>
    <submittedName>
        <fullName evidence="2">Hemagglutinin/hemolysin-related protein</fullName>
    </submittedName>
</protein>
<dbReference type="AlphaFoldDB" id="A0A0F6W981"/>
<evidence type="ECO:0000259" key="1">
    <source>
        <dbReference type="Pfam" id="PF17517"/>
    </source>
</evidence>
<accession>A0A0F6W981</accession>